<reference evidence="2 3" key="1">
    <citation type="submission" date="2020-08" db="EMBL/GenBank/DDBJ databases">
        <title>Description of novel Flavobacterium F-380 isolate.</title>
        <authorList>
            <person name="Saticioglu I.B."/>
            <person name="Duman M."/>
            <person name="Altun S."/>
        </authorList>
    </citation>
    <scope>NUCLEOTIDE SEQUENCE [LARGE SCALE GENOMIC DNA]</scope>
    <source>
        <strain evidence="2 3">F-380</strain>
    </source>
</reference>
<sequence>MENYSNETSAITSDKKKFRINWGGGIVIAIALFMSFILYFVIKVQSNSKYDNELVVEEYYKHDAKFGDEMVRVQNAHDLTQKPTFTKTTEGVTLEFPTVFEPSKIKGKVSLYRPSMKNLDFEIPISLSNPTLLIPKSKLVGGRWDINMEWEYNGKAYLSKETLYID</sequence>
<name>A0ABR7J9M9_9FLAO</name>
<dbReference type="InterPro" id="IPR008620">
    <property type="entry name" value="FixH"/>
</dbReference>
<dbReference type="Proteomes" id="UP000629963">
    <property type="component" value="Unassembled WGS sequence"/>
</dbReference>
<proteinExistence type="predicted"/>
<gene>
    <name evidence="2" type="ORF">H8R23_12515</name>
</gene>
<comment type="caution">
    <text evidence="2">The sequence shown here is derived from an EMBL/GenBank/DDBJ whole genome shotgun (WGS) entry which is preliminary data.</text>
</comment>
<keyword evidence="1" id="KW-1133">Transmembrane helix</keyword>
<protein>
    <submittedName>
        <fullName evidence="2">FixH family protein</fullName>
    </submittedName>
</protein>
<keyword evidence="1" id="KW-0472">Membrane</keyword>
<feature type="transmembrane region" description="Helical" evidence="1">
    <location>
        <begin position="20"/>
        <end position="42"/>
    </location>
</feature>
<evidence type="ECO:0000313" key="3">
    <source>
        <dbReference type="Proteomes" id="UP000629963"/>
    </source>
</evidence>
<evidence type="ECO:0000256" key="1">
    <source>
        <dbReference type="SAM" id="Phobius"/>
    </source>
</evidence>
<accession>A0ABR7J9M9</accession>
<dbReference type="Pfam" id="PF05751">
    <property type="entry name" value="FixH"/>
    <property type="match status" value="1"/>
</dbReference>
<evidence type="ECO:0000313" key="2">
    <source>
        <dbReference type="EMBL" id="MBC5842233.1"/>
    </source>
</evidence>
<organism evidence="2 3">
    <name type="scientific">Flavobacterium kayseriense</name>
    <dbReference type="NCBI Taxonomy" id="2764714"/>
    <lineage>
        <taxon>Bacteria</taxon>
        <taxon>Pseudomonadati</taxon>
        <taxon>Bacteroidota</taxon>
        <taxon>Flavobacteriia</taxon>
        <taxon>Flavobacteriales</taxon>
        <taxon>Flavobacteriaceae</taxon>
        <taxon>Flavobacterium</taxon>
    </lineage>
</organism>
<keyword evidence="1" id="KW-0812">Transmembrane</keyword>
<keyword evidence="3" id="KW-1185">Reference proteome</keyword>
<dbReference type="RefSeq" id="WP_187010730.1">
    <property type="nucleotide sequence ID" value="NZ_JACRUI010000004.1"/>
</dbReference>
<dbReference type="EMBL" id="JACRUJ010000004">
    <property type="protein sequence ID" value="MBC5842233.1"/>
    <property type="molecule type" value="Genomic_DNA"/>
</dbReference>